<reference evidence="4" key="2">
    <citation type="submission" date="2021-03" db="UniProtKB">
        <authorList>
            <consortium name="EnsemblPlants"/>
        </authorList>
    </citation>
    <scope>IDENTIFICATION</scope>
</reference>
<keyword evidence="2" id="KW-0472">Membrane</keyword>
<keyword evidence="3" id="KW-0732">Signal</keyword>
<dbReference type="AlphaFoldDB" id="A0A803MBV5"/>
<organism evidence="4 5">
    <name type="scientific">Chenopodium quinoa</name>
    <name type="common">Quinoa</name>
    <dbReference type="NCBI Taxonomy" id="63459"/>
    <lineage>
        <taxon>Eukaryota</taxon>
        <taxon>Viridiplantae</taxon>
        <taxon>Streptophyta</taxon>
        <taxon>Embryophyta</taxon>
        <taxon>Tracheophyta</taxon>
        <taxon>Spermatophyta</taxon>
        <taxon>Magnoliopsida</taxon>
        <taxon>eudicotyledons</taxon>
        <taxon>Gunneridae</taxon>
        <taxon>Pentapetalae</taxon>
        <taxon>Caryophyllales</taxon>
        <taxon>Chenopodiaceae</taxon>
        <taxon>Chenopodioideae</taxon>
        <taxon>Atripliceae</taxon>
        <taxon>Chenopodium</taxon>
    </lineage>
</organism>
<reference evidence="4" key="1">
    <citation type="journal article" date="2017" name="Nature">
        <title>The genome of Chenopodium quinoa.</title>
        <authorList>
            <person name="Jarvis D.E."/>
            <person name="Ho Y.S."/>
            <person name="Lightfoot D.J."/>
            <person name="Schmoeckel S.M."/>
            <person name="Li B."/>
            <person name="Borm T.J.A."/>
            <person name="Ohyanagi H."/>
            <person name="Mineta K."/>
            <person name="Michell C.T."/>
            <person name="Saber N."/>
            <person name="Kharbatia N.M."/>
            <person name="Rupper R.R."/>
            <person name="Sharp A.R."/>
            <person name="Dally N."/>
            <person name="Boughton B.A."/>
            <person name="Woo Y.H."/>
            <person name="Gao G."/>
            <person name="Schijlen E.G.W.M."/>
            <person name="Guo X."/>
            <person name="Momin A.A."/>
            <person name="Negrao S."/>
            <person name="Al-Babili S."/>
            <person name="Gehring C."/>
            <person name="Roessner U."/>
            <person name="Jung C."/>
            <person name="Murphy K."/>
            <person name="Arold S.T."/>
            <person name="Gojobori T."/>
            <person name="van der Linden C.G."/>
            <person name="van Loo E.N."/>
            <person name="Jellen E.N."/>
            <person name="Maughan P.J."/>
            <person name="Tester M."/>
        </authorList>
    </citation>
    <scope>NUCLEOTIDE SEQUENCE [LARGE SCALE GENOMIC DNA]</scope>
    <source>
        <strain evidence="4">cv. PI 614886</strain>
    </source>
</reference>
<feature type="region of interest" description="Disordered" evidence="1">
    <location>
        <begin position="30"/>
        <end position="56"/>
    </location>
</feature>
<feature type="chain" id="PRO_5031317681" evidence="3">
    <location>
        <begin position="25"/>
        <end position="80"/>
    </location>
</feature>
<keyword evidence="2" id="KW-0812">Transmembrane</keyword>
<proteinExistence type="predicted"/>
<evidence type="ECO:0000256" key="2">
    <source>
        <dbReference type="SAM" id="Phobius"/>
    </source>
</evidence>
<accession>A0A803MBV5</accession>
<keyword evidence="5" id="KW-1185">Reference proteome</keyword>
<protein>
    <submittedName>
        <fullName evidence="4">Uncharacterized protein</fullName>
    </submittedName>
</protein>
<dbReference type="Gramene" id="AUR62026572-RA">
    <property type="protein sequence ID" value="AUR62026572-RA:cds"/>
    <property type="gene ID" value="AUR62026572"/>
</dbReference>
<feature type="signal peptide" evidence="3">
    <location>
        <begin position="1"/>
        <end position="24"/>
    </location>
</feature>
<dbReference type="OMA" id="NGHNHAD"/>
<evidence type="ECO:0000313" key="5">
    <source>
        <dbReference type="Proteomes" id="UP000596660"/>
    </source>
</evidence>
<evidence type="ECO:0000256" key="3">
    <source>
        <dbReference type="SAM" id="SignalP"/>
    </source>
</evidence>
<feature type="transmembrane region" description="Helical" evidence="2">
    <location>
        <begin position="60"/>
        <end position="78"/>
    </location>
</feature>
<evidence type="ECO:0000313" key="4">
    <source>
        <dbReference type="EnsemblPlants" id="AUR62026572-RA:cds"/>
    </source>
</evidence>
<evidence type="ECO:0000256" key="1">
    <source>
        <dbReference type="SAM" id="MobiDB-lite"/>
    </source>
</evidence>
<dbReference type="Proteomes" id="UP000596660">
    <property type="component" value="Unplaced"/>
</dbReference>
<name>A0A803MBV5_CHEQI</name>
<dbReference type="EnsemblPlants" id="AUR62026572-RA">
    <property type="protein sequence ID" value="AUR62026572-RA:cds"/>
    <property type="gene ID" value="AUR62026572"/>
</dbReference>
<sequence>MAKSQIKVAVFAACMVAMAVIVSAHEGHDHADGPMPMMKHGGPGGDTPNGRDDMGGSSSLAPFSALMVGLVAFVFSVARI</sequence>
<keyword evidence="2" id="KW-1133">Transmembrane helix</keyword>